<sequence length="134" mass="15290">MKQLIALGQSEPFRKYDARIFEADFPGCEGYPSYSDEHFACIARTYTATIYHPSGTCRMGPPELPTTVVDSQLRVKGVLGLRVVDASIFPEIPSGNTNAPVIMVAEKSSDMIRRSRETSWNAPHLRWWLWTRRW</sequence>
<evidence type="ECO:0000313" key="3">
    <source>
        <dbReference type="EMBL" id="KAK8771314.1"/>
    </source>
</evidence>
<keyword evidence="4" id="KW-1185">Reference proteome</keyword>
<dbReference type="PANTHER" id="PTHR11552:SF227">
    <property type="entry name" value="GLUCOSE DEHYDROGENASE [FAD, QUINONE]-LIKE PROTEIN"/>
    <property type="match status" value="1"/>
</dbReference>
<feature type="domain" description="Glucose-methanol-choline oxidoreductase C-terminal" evidence="2">
    <location>
        <begin position="21"/>
        <end position="105"/>
    </location>
</feature>
<dbReference type="EMBL" id="JARKHS020019911">
    <property type="protein sequence ID" value="KAK8771314.1"/>
    <property type="molecule type" value="Genomic_DNA"/>
</dbReference>
<dbReference type="Pfam" id="PF05199">
    <property type="entry name" value="GMC_oxred_C"/>
    <property type="match status" value="1"/>
</dbReference>
<dbReference type="AlphaFoldDB" id="A0AAQ4E9G8"/>
<reference evidence="3 4" key="1">
    <citation type="journal article" date="2023" name="Arcadia Sci">
        <title>De novo assembly of a long-read Amblyomma americanum tick genome.</title>
        <authorList>
            <person name="Chou S."/>
            <person name="Poskanzer K.E."/>
            <person name="Rollins M."/>
            <person name="Thuy-Boun P.S."/>
        </authorList>
    </citation>
    <scope>NUCLEOTIDE SEQUENCE [LARGE SCALE GENOMIC DNA]</scope>
    <source>
        <strain evidence="3">F_SG_1</strain>
        <tissue evidence="3">Salivary glands</tissue>
    </source>
</reference>
<proteinExistence type="inferred from homology"/>
<dbReference type="GO" id="GO:0016614">
    <property type="term" value="F:oxidoreductase activity, acting on CH-OH group of donors"/>
    <property type="evidence" value="ECO:0007669"/>
    <property type="project" value="InterPro"/>
</dbReference>
<dbReference type="SUPFAM" id="SSF51905">
    <property type="entry name" value="FAD/NAD(P)-binding domain"/>
    <property type="match status" value="1"/>
</dbReference>
<gene>
    <name evidence="3" type="ORF">V5799_025441</name>
</gene>
<evidence type="ECO:0000256" key="1">
    <source>
        <dbReference type="ARBA" id="ARBA00010790"/>
    </source>
</evidence>
<dbReference type="Proteomes" id="UP001321473">
    <property type="component" value="Unassembled WGS sequence"/>
</dbReference>
<accession>A0AAQ4E9G8</accession>
<dbReference type="SUPFAM" id="SSF54373">
    <property type="entry name" value="FAD-linked reductases, C-terminal domain"/>
    <property type="match status" value="1"/>
</dbReference>
<protein>
    <recommendedName>
        <fullName evidence="2">Glucose-methanol-choline oxidoreductase C-terminal domain-containing protein</fullName>
    </recommendedName>
</protein>
<evidence type="ECO:0000313" key="4">
    <source>
        <dbReference type="Proteomes" id="UP001321473"/>
    </source>
</evidence>
<comment type="caution">
    <text evidence="3">The sequence shown here is derived from an EMBL/GenBank/DDBJ whole genome shotgun (WGS) entry which is preliminary data.</text>
</comment>
<dbReference type="InterPro" id="IPR036188">
    <property type="entry name" value="FAD/NAD-bd_sf"/>
</dbReference>
<dbReference type="PANTHER" id="PTHR11552">
    <property type="entry name" value="GLUCOSE-METHANOL-CHOLINE GMC OXIDOREDUCTASE"/>
    <property type="match status" value="1"/>
</dbReference>
<dbReference type="GO" id="GO:0050660">
    <property type="term" value="F:flavin adenine dinucleotide binding"/>
    <property type="evidence" value="ECO:0007669"/>
    <property type="project" value="InterPro"/>
</dbReference>
<dbReference type="InterPro" id="IPR007867">
    <property type="entry name" value="GMC_OxRtase_C"/>
</dbReference>
<dbReference type="Gene3D" id="3.50.50.60">
    <property type="entry name" value="FAD/NAD(P)-binding domain"/>
    <property type="match status" value="1"/>
</dbReference>
<evidence type="ECO:0000259" key="2">
    <source>
        <dbReference type="Pfam" id="PF05199"/>
    </source>
</evidence>
<name>A0AAQ4E9G8_AMBAM</name>
<dbReference type="InterPro" id="IPR012132">
    <property type="entry name" value="GMC_OxRdtase"/>
</dbReference>
<comment type="similarity">
    <text evidence="1">Belongs to the GMC oxidoreductase family.</text>
</comment>
<organism evidence="3 4">
    <name type="scientific">Amblyomma americanum</name>
    <name type="common">Lone star tick</name>
    <dbReference type="NCBI Taxonomy" id="6943"/>
    <lineage>
        <taxon>Eukaryota</taxon>
        <taxon>Metazoa</taxon>
        <taxon>Ecdysozoa</taxon>
        <taxon>Arthropoda</taxon>
        <taxon>Chelicerata</taxon>
        <taxon>Arachnida</taxon>
        <taxon>Acari</taxon>
        <taxon>Parasitiformes</taxon>
        <taxon>Ixodida</taxon>
        <taxon>Ixodoidea</taxon>
        <taxon>Ixodidae</taxon>
        <taxon>Amblyomminae</taxon>
        <taxon>Amblyomma</taxon>
    </lineage>
</organism>